<feature type="active site" description="Proton donor" evidence="13">
    <location>
        <position position="173"/>
    </location>
</feature>
<keyword evidence="3 13" id="KW-0028">Amino-acid biosynthesis</keyword>
<comment type="pathway">
    <text evidence="9 13">Amino-acid biosynthesis; L-lysine biosynthesis via DAP pathway; (S)-tetrahydrodipicolinate from L-aspartate: step 4/4.</text>
</comment>
<evidence type="ECO:0000256" key="13">
    <source>
        <dbReference type="HAMAP-Rule" id="MF_00102"/>
    </source>
</evidence>
<dbReference type="Gene3D" id="3.30.360.10">
    <property type="entry name" value="Dihydrodipicolinate Reductase, domain 2"/>
    <property type="match status" value="1"/>
</dbReference>
<evidence type="ECO:0000256" key="3">
    <source>
        <dbReference type="ARBA" id="ARBA00022605"/>
    </source>
</evidence>
<dbReference type="PROSITE" id="PS01298">
    <property type="entry name" value="DAPB"/>
    <property type="match status" value="1"/>
</dbReference>
<feature type="domain" description="Dihydrodipicolinate reductase C-terminal" evidence="16">
    <location>
        <begin position="146"/>
        <end position="280"/>
    </location>
</feature>
<dbReference type="GO" id="GO:0008839">
    <property type="term" value="F:4-hydroxy-tetrahydrodipicolinate reductase"/>
    <property type="evidence" value="ECO:0007669"/>
    <property type="project" value="UniProtKB-UniRule"/>
</dbReference>
<comment type="function">
    <text evidence="13">Catalyzes the conversion of 4-hydroxy-tetrahydrodipicolinate (HTPA) to tetrahydrodipicolinate.</text>
</comment>
<evidence type="ECO:0000256" key="7">
    <source>
        <dbReference type="ARBA" id="ARBA00023027"/>
    </source>
</evidence>
<dbReference type="UniPathway" id="UPA00034">
    <property type="reaction ID" value="UER00018"/>
</dbReference>
<dbReference type="GO" id="GO:0050661">
    <property type="term" value="F:NADP binding"/>
    <property type="evidence" value="ECO:0007669"/>
    <property type="project" value="UniProtKB-UniRule"/>
</dbReference>
<evidence type="ECO:0000313" key="17">
    <source>
        <dbReference type="EMBL" id="PJJ69024.1"/>
    </source>
</evidence>
<dbReference type="InterPro" id="IPR036291">
    <property type="entry name" value="NAD(P)-bd_dom_sf"/>
</dbReference>
<dbReference type="AlphaFoldDB" id="A0A2M9CCD3"/>
<dbReference type="EMBL" id="PGFE01000006">
    <property type="protein sequence ID" value="PJJ69024.1"/>
    <property type="molecule type" value="Genomic_DNA"/>
</dbReference>
<evidence type="ECO:0000256" key="12">
    <source>
        <dbReference type="ARBA" id="ARBA00049396"/>
    </source>
</evidence>
<evidence type="ECO:0000256" key="8">
    <source>
        <dbReference type="ARBA" id="ARBA00023154"/>
    </source>
</evidence>
<dbReference type="SUPFAM" id="SSF55347">
    <property type="entry name" value="Glyceraldehyde-3-phosphate dehydrogenase-like, C-terminal domain"/>
    <property type="match status" value="1"/>
</dbReference>
<organism evidence="17 18">
    <name type="scientific">Sediminihabitans luteus</name>
    <dbReference type="NCBI Taxonomy" id="1138585"/>
    <lineage>
        <taxon>Bacteria</taxon>
        <taxon>Bacillati</taxon>
        <taxon>Actinomycetota</taxon>
        <taxon>Actinomycetes</taxon>
        <taxon>Micrococcales</taxon>
        <taxon>Cellulomonadaceae</taxon>
        <taxon>Sediminihabitans</taxon>
    </lineage>
</organism>
<comment type="caution">
    <text evidence="13">Lacks conserved residue(s) required for the propagation of feature annotation.</text>
</comment>
<dbReference type="GO" id="GO:0019877">
    <property type="term" value="P:diaminopimelate biosynthetic process"/>
    <property type="evidence" value="ECO:0007669"/>
    <property type="project" value="UniProtKB-UniRule"/>
</dbReference>
<accession>A0A2M9CCD3</accession>
<feature type="region of interest" description="Disordered" evidence="14">
    <location>
        <begin position="1"/>
        <end position="28"/>
    </location>
</feature>
<protein>
    <recommendedName>
        <fullName evidence="10 13">4-hydroxy-tetrahydrodipicolinate reductase</fullName>
        <shortName evidence="13">HTPA reductase</shortName>
        <ecNumber evidence="10 13">1.17.1.8</ecNumber>
    </recommendedName>
</protein>
<feature type="binding site" evidence="13">
    <location>
        <begin position="139"/>
        <end position="142"/>
    </location>
    <ligand>
        <name>NAD(+)</name>
        <dbReference type="ChEBI" id="CHEBI:57540"/>
    </ligand>
</feature>
<dbReference type="PANTHER" id="PTHR20836:SF0">
    <property type="entry name" value="4-HYDROXY-TETRAHYDRODIPICOLINATE REDUCTASE 1, CHLOROPLASTIC-RELATED"/>
    <property type="match status" value="1"/>
</dbReference>
<dbReference type="PANTHER" id="PTHR20836">
    <property type="entry name" value="DIHYDRODIPICOLINATE REDUCTASE"/>
    <property type="match status" value="1"/>
</dbReference>
<feature type="binding site" evidence="13">
    <location>
        <position position="170"/>
    </location>
    <ligand>
        <name>(S)-2,3,4,5-tetrahydrodipicolinate</name>
        <dbReference type="ChEBI" id="CHEBI:16845"/>
    </ligand>
</feature>
<evidence type="ECO:0000256" key="5">
    <source>
        <dbReference type="ARBA" id="ARBA00022915"/>
    </source>
</evidence>
<dbReference type="PIRSF" id="PIRSF000161">
    <property type="entry name" value="DHPR"/>
    <property type="match status" value="1"/>
</dbReference>
<evidence type="ECO:0000259" key="16">
    <source>
        <dbReference type="Pfam" id="PF05173"/>
    </source>
</evidence>
<dbReference type="Pfam" id="PF01113">
    <property type="entry name" value="DapB_N"/>
    <property type="match status" value="1"/>
</dbReference>
<comment type="subcellular location">
    <subcellularLocation>
        <location evidence="13">Cytoplasm</location>
    </subcellularLocation>
</comment>
<name>A0A2M9CCD3_9CELL</name>
<evidence type="ECO:0000256" key="11">
    <source>
        <dbReference type="ARBA" id="ARBA00049080"/>
    </source>
</evidence>
<evidence type="ECO:0000256" key="1">
    <source>
        <dbReference type="ARBA" id="ARBA00006642"/>
    </source>
</evidence>
<feature type="binding site" evidence="13">
    <location>
        <position position="63"/>
    </location>
    <ligand>
        <name>NADP(+)</name>
        <dbReference type="ChEBI" id="CHEBI:58349"/>
    </ligand>
</feature>
<dbReference type="InterPro" id="IPR000846">
    <property type="entry name" value="DapB_N"/>
</dbReference>
<comment type="catalytic activity">
    <reaction evidence="11 13">
        <text>(S)-2,3,4,5-tetrahydrodipicolinate + NADP(+) + H2O = (2S,4S)-4-hydroxy-2,3,4,5-tetrahydrodipicolinate + NADPH + H(+)</text>
        <dbReference type="Rhea" id="RHEA:35331"/>
        <dbReference type="ChEBI" id="CHEBI:15377"/>
        <dbReference type="ChEBI" id="CHEBI:15378"/>
        <dbReference type="ChEBI" id="CHEBI:16845"/>
        <dbReference type="ChEBI" id="CHEBI:57783"/>
        <dbReference type="ChEBI" id="CHEBI:58349"/>
        <dbReference type="ChEBI" id="CHEBI:67139"/>
        <dbReference type="EC" id="1.17.1.8"/>
    </reaction>
</comment>
<feature type="domain" description="Dihydrodipicolinate reductase N-terminal" evidence="15">
    <location>
        <begin position="33"/>
        <end position="142"/>
    </location>
</feature>
<evidence type="ECO:0000256" key="10">
    <source>
        <dbReference type="ARBA" id="ARBA00038983"/>
    </source>
</evidence>
<dbReference type="GO" id="GO:0016726">
    <property type="term" value="F:oxidoreductase activity, acting on CH or CH2 groups, NAD or NADP as acceptor"/>
    <property type="evidence" value="ECO:0007669"/>
    <property type="project" value="UniProtKB-UniRule"/>
</dbReference>
<dbReference type="InterPro" id="IPR023940">
    <property type="entry name" value="DHDPR_bac"/>
</dbReference>
<keyword evidence="5 13" id="KW-0220">Diaminopimelate biosynthesis</keyword>
<evidence type="ECO:0000313" key="18">
    <source>
        <dbReference type="Proteomes" id="UP000231693"/>
    </source>
</evidence>
<comment type="caution">
    <text evidence="17">The sequence shown here is derived from an EMBL/GenBank/DDBJ whole genome shotgun (WGS) entry which is preliminary data.</text>
</comment>
<comment type="subunit">
    <text evidence="13">Homotetramer.</text>
</comment>
<keyword evidence="8 13" id="KW-0457">Lysine biosynthesis</keyword>
<evidence type="ECO:0000256" key="9">
    <source>
        <dbReference type="ARBA" id="ARBA00037922"/>
    </source>
</evidence>
<dbReference type="HAMAP" id="MF_00102">
    <property type="entry name" value="DapB"/>
    <property type="match status" value="1"/>
</dbReference>
<comment type="similarity">
    <text evidence="1 13">Belongs to the DapB family.</text>
</comment>
<comment type="catalytic activity">
    <reaction evidence="12 13">
        <text>(S)-2,3,4,5-tetrahydrodipicolinate + NAD(+) + H2O = (2S,4S)-4-hydroxy-2,3,4,5-tetrahydrodipicolinate + NADH + H(+)</text>
        <dbReference type="Rhea" id="RHEA:35323"/>
        <dbReference type="ChEBI" id="CHEBI:15377"/>
        <dbReference type="ChEBI" id="CHEBI:15378"/>
        <dbReference type="ChEBI" id="CHEBI:16845"/>
        <dbReference type="ChEBI" id="CHEBI:57540"/>
        <dbReference type="ChEBI" id="CHEBI:57945"/>
        <dbReference type="ChEBI" id="CHEBI:67139"/>
        <dbReference type="EC" id="1.17.1.8"/>
    </reaction>
</comment>
<dbReference type="InterPro" id="IPR022663">
    <property type="entry name" value="DapB_C"/>
</dbReference>
<evidence type="ECO:0000256" key="6">
    <source>
        <dbReference type="ARBA" id="ARBA00023002"/>
    </source>
</evidence>
<feature type="binding site" evidence="13">
    <location>
        <begin position="39"/>
        <end position="44"/>
    </location>
    <ligand>
        <name>NAD(+)</name>
        <dbReference type="ChEBI" id="CHEBI:57540"/>
    </ligand>
</feature>
<dbReference type="Pfam" id="PF05173">
    <property type="entry name" value="DapB_C"/>
    <property type="match status" value="1"/>
</dbReference>
<keyword evidence="4 13" id="KW-0521">NADP</keyword>
<dbReference type="GO" id="GO:0009089">
    <property type="term" value="P:lysine biosynthetic process via diaminopimelate"/>
    <property type="evidence" value="ECO:0007669"/>
    <property type="project" value="UniProtKB-UniRule"/>
</dbReference>
<dbReference type="GO" id="GO:0051287">
    <property type="term" value="F:NAD binding"/>
    <property type="evidence" value="ECO:0007669"/>
    <property type="project" value="UniProtKB-UniRule"/>
</dbReference>
<evidence type="ECO:0000259" key="15">
    <source>
        <dbReference type="Pfam" id="PF01113"/>
    </source>
</evidence>
<evidence type="ECO:0000256" key="4">
    <source>
        <dbReference type="ARBA" id="ARBA00022857"/>
    </source>
</evidence>
<dbReference type="GO" id="GO:0005829">
    <property type="term" value="C:cytosol"/>
    <property type="evidence" value="ECO:0007669"/>
    <property type="project" value="TreeGrafter"/>
</dbReference>
<keyword evidence="7 13" id="KW-0520">NAD</keyword>
<reference evidence="17 18" key="1">
    <citation type="submission" date="2017-11" db="EMBL/GenBank/DDBJ databases">
        <title>Genomic Encyclopedia of Archaeal and Bacterial Type Strains, Phase II (KMG-II): From Individual Species to Whole Genera.</title>
        <authorList>
            <person name="Goeker M."/>
        </authorList>
    </citation>
    <scope>NUCLEOTIDE SEQUENCE [LARGE SCALE GENOMIC DNA]</scope>
    <source>
        <strain evidence="17 18">DSM 25478</strain>
    </source>
</reference>
<dbReference type="Proteomes" id="UP000231693">
    <property type="component" value="Unassembled WGS sequence"/>
</dbReference>
<keyword evidence="18" id="KW-1185">Reference proteome</keyword>
<dbReference type="CDD" id="cd02274">
    <property type="entry name" value="DHDPR_N"/>
    <property type="match status" value="1"/>
</dbReference>
<keyword evidence="2 13" id="KW-0963">Cytoplasm</keyword>
<keyword evidence="6 13" id="KW-0560">Oxidoreductase</keyword>
<dbReference type="Gene3D" id="3.40.50.720">
    <property type="entry name" value="NAD(P)-binding Rossmann-like Domain"/>
    <property type="match status" value="1"/>
</dbReference>
<comment type="caution">
    <text evidence="13">Was originally thought to be a dihydrodipicolinate reductase (DHDPR), catalyzing the conversion of dihydrodipicolinate to tetrahydrodipicolinate. However, it was shown in E.coli that the substrate of the enzymatic reaction is not dihydrodipicolinate (DHDP) but in fact (2S,4S)-4-hydroxy-2,3,4,5-tetrahydrodipicolinic acid (HTPA), the product released by the DapA-catalyzed reaction.</text>
</comment>
<dbReference type="InterPro" id="IPR022664">
    <property type="entry name" value="DapB_N_CS"/>
</dbReference>
<sequence>MNAQTPTSPAHPADASTAQPDARSGDTPAAPVIRVAVLGAAGRMGSTTCAAIEAAPDLELVARVDDGDDLAAVLAGSGAQVAVDFTVPSVTEANVHALIDAGVHAVVGTTGWTDESRARLREHLARRAAEGVEVGVLIAPNFGLSAVLAMTFAAKAARYFESAEVVELHHPTKVDAPSGTATHTATAIARARREAGLGPSPDATEQGWEARGADVDGVRVHAVRLRGLVAHEEILLGNEGEQLVIRQDSFDRVSFMPGVLLGVREVASRPGLTVGLENVMDLS</sequence>
<gene>
    <name evidence="13" type="primary">dapB</name>
    <name evidence="17" type="ORF">CLV28_2833</name>
</gene>
<dbReference type="FunFam" id="3.30.360.10:FF:000009">
    <property type="entry name" value="4-hydroxy-tetrahydrodipicolinate reductase"/>
    <property type="match status" value="1"/>
</dbReference>
<proteinExistence type="inferred from homology"/>
<evidence type="ECO:0000256" key="2">
    <source>
        <dbReference type="ARBA" id="ARBA00022490"/>
    </source>
</evidence>
<dbReference type="SUPFAM" id="SSF51735">
    <property type="entry name" value="NAD(P)-binding Rossmann-fold domains"/>
    <property type="match status" value="1"/>
</dbReference>
<dbReference type="NCBIfam" id="TIGR00036">
    <property type="entry name" value="dapB"/>
    <property type="match status" value="1"/>
</dbReference>
<feature type="binding site" evidence="13">
    <location>
        <begin position="179"/>
        <end position="180"/>
    </location>
    <ligand>
        <name>(S)-2,3,4,5-tetrahydrodipicolinate</name>
        <dbReference type="ChEBI" id="CHEBI:16845"/>
    </ligand>
</feature>
<evidence type="ECO:0000256" key="14">
    <source>
        <dbReference type="SAM" id="MobiDB-lite"/>
    </source>
</evidence>
<dbReference type="EC" id="1.17.1.8" evidence="10 13"/>
<feature type="active site" description="Proton donor/acceptor" evidence="13">
    <location>
        <position position="169"/>
    </location>
</feature>
<feature type="binding site" evidence="13">
    <location>
        <begin position="108"/>
        <end position="110"/>
    </location>
    <ligand>
        <name>NAD(+)</name>
        <dbReference type="ChEBI" id="CHEBI:57540"/>
    </ligand>
</feature>